<reference evidence="2" key="2">
    <citation type="submission" date="2025-09" db="UniProtKB">
        <authorList>
            <consortium name="Ensembl"/>
        </authorList>
    </citation>
    <scope>IDENTIFICATION</scope>
</reference>
<evidence type="ECO:0000313" key="2">
    <source>
        <dbReference type="Ensembl" id="ENSSGRP00000002737.1"/>
    </source>
</evidence>
<keyword evidence="1" id="KW-1133">Transmembrane helix</keyword>
<reference evidence="2" key="1">
    <citation type="submission" date="2025-08" db="UniProtKB">
        <authorList>
            <consortium name="Ensembl"/>
        </authorList>
    </citation>
    <scope>IDENTIFICATION</scope>
</reference>
<proteinExistence type="predicted"/>
<dbReference type="OMA" id="IGKPICW"/>
<accession>A0A672JYB3</accession>
<protein>
    <submittedName>
        <fullName evidence="2">Uncharacterized protein</fullName>
    </submittedName>
</protein>
<keyword evidence="1" id="KW-0812">Transmembrane</keyword>
<dbReference type="Ensembl" id="ENSSGRT00000002994.1">
    <property type="protein sequence ID" value="ENSSGRP00000002737.1"/>
    <property type="gene ID" value="ENSSGRG00000001752.1"/>
</dbReference>
<keyword evidence="1" id="KW-0472">Membrane</keyword>
<keyword evidence="3" id="KW-1185">Reference proteome</keyword>
<dbReference type="AlphaFoldDB" id="A0A672JYB3"/>
<evidence type="ECO:0000256" key="1">
    <source>
        <dbReference type="SAM" id="Phobius"/>
    </source>
</evidence>
<feature type="transmembrane region" description="Helical" evidence="1">
    <location>
        <begin position="58"/>
        <end position="80"/>
    </location>
</feature>
<dbReference type="InParanoid" id="A0A672JYB3"/>
<organism evidence="2 3">
    <name type="scientific">Sinocyclocheilus grahami</name>
    <name type="common">Dianchi golden-line fish</name>
    <name type="synonym">Barbus grahami</name>
    <dbReference type="NCBI Taxonomy" id="75366"/>
    <lineage>
        <taxon>Eukaryota</taxon>
        <taxon>Metazoa</taxon>
        <taxon>Chordata</taxon>
        <taxon>Craniata</taxon>
        <taxon>Vertebrata</taxon>
        <taxon>Euteleostomi</taxon>
        <taxon>Actinopterygii</taxon>
        <taxon>Neopterygii</taxon>
        <taxon>Teleostei</taxon>
        <taxon>Ostariophysi</taxon>
        <taxon>Cypriniformes</taxon>
        <taxon>Cyprinidae</taxon>
        <taxon>Cyprininae</taxon>
        <taxon>Sinocyclocheilus</taxon>
    </lineage>
</organism>
<sequence>TMDQARTAISKIFNGEPRSYTRFNLTQNMEGDNSHVEMKLSSDMDDEVEANGRSPKTVCGYVIGILFLFVIGKPICWYIQASYVALWNSLF</sequence>
<evidence type="ECO:0000313" key="3">
    <source>
        <dbReference type="Proteomes" id="UP000472262"/>
    </source>
</evidence>
<name>A0A672JYB3_SINGR</name>
<dbReference type="Proteomes" id="UP000472262">
    <property type="component" value="Unassembled WGS sequence"/>
</dbReference>